<comment type="caution">
    <text evidence="5">Lacks conserved residue(s) required for the propagation of feature annotation.</text>
</comment>
<dbReference type="EC" id="3.4.24.-" evidence="6"/>
<dbReference type="PROSITE" id="PS00420">
    <property type="entry name" value="SRCR_1"/>
    <property type="match status" value="1"/>
</dbReference>
<dbReference type="Gene3D" id="3.40.50.300">
    <property type="entry name" value="P-loop containing nucleotide triphosphate hydrolases"/>
    <property type="match status" value="1"/>
</dbReference>
<dbReference type="eggNOG" id="KOG3714">
    <property type="taxonomic scope" value="Eukaryota"/>
</dbReference>
<evidence type="ECO:0000313" key="10">
    <source>
        <dbReference type="EnsemblMetazoa" id="Aqu2.1.14864_001"/>
    </source>
</evidence>
<dbReference type="InterPro" id="IPR036772">
    <property type="entry name" value="SRCR-like_dom_sf"/>
</dbReference>
<dbReference type="FunFam" id="3.10.250.10:FF:000011">
    <property type="entry name" value="Scavenger receptor class A member 5"/>
    <property type="match status" value="1"/>
</dbReference>
<dbReference type="Pfam" id="PF05729">
    <property type="entry name" value="NACHT"/>
    <property type="match status" value="1"/>
</dbReference>
<dbReference type="InterPro" id="IPR024079">
    <property type="entry name" value="MetalloPept_cat_dom_sf"/>
</dbReference>
<feature type="disulfide bond" evidence="4">
    <location>
        <begin position="776"/>
        <end position="840"/>
    </location>
</feature>
<dbReference type="SUPFAM" id="SSF56487">
    <property type="entry name" value="SRCR-like"/>
    <property type="match status" value="2"/>
</dbReference>
<keyword evidence="5 6" id="KW-0479">Metal-binding</keyword>
<dbReference type="PRINTS" id="PR00258">
    <property type="entry name" value="SPERACTRCPTR"/>
</dbReference>
<feature type="disulfide bond" evidence="4">
    <location>
        <begin position="882"/>
        <end position="946"/>
    </location>
</feature>
<dbReference type="InterPro" id="IPR034035">
    <property type="entry name" value="Astacin-like_dom"/>
</dbReference>
<dbReference type="InterPro" id="IPR007111">
    <property type="entry name" value="NACHT_NTPase"/>
</dbReference>
<feature type="binding site" evidence="5">
    <location>
        <position position="657"/>
    </location>
    <ligand>
        <name>Zn(2+)</name>
        <dbReference type="ChEBI" id="CHEBI:29105"/>
        <note>catalytic</note>
    </ligand>
</feature>
<dbReference type="FunFam" id="3.10.250.10:FF:000001">
    <property type="entry name" value="Lysyl oxidase 4 isoform X1"/>
    <property type="match status" value="1"/>
</dbReference>
<dbReference type="GO" id="GO:0006508">
    <property type="term" value="P:proteolysis"/>
    <property type="evidence" value="ECO:0007669"/>
    <property type="project" value="UniProtKB-KW"/>
</dbReference>
<organism evidence="10">
    <name type="scientific">Amphimedon queenslandica</name>
    <name type="common">Sponge</name>
    <dbReference type="NCBI Taxonomy" id="400682"/>
    <lineage>
        <taxon>Eukaryota</taxon>
        <taxon>Metazoa</taxon>
        <taxon>Porifera</taxon>
        <taxon>Demospongiae</taxon>
        <taxon>Heteroscleromorpha</taxon>
        <taxon>Haplosclerida</taxon>
        <taxon>Niphatidae</taxon>
        <taxon>Amphimedon</taxon>
    </lineage>
</organism>
<dbReference type="PRINTS" id="PR00480">
    <property type="entry name" value="ASTACIN"/>
</dbReference>
<keyword evidence="3" id="KW-0325">Glycoprotein</keyword>
<feature type="compositionally biased region" description="Acidic residues" evidence="7">
    <location>
        <begin position="419"/>
        <end position="433"/>
    </location>
</feature>
<evidence type="ECO:0000256" key="4">
    <source>
        <dbReference type="PROSITE-ProRule" id="PRU00196"/>
    </source>
</evidence>
<feature type="domain" description="Peptidase M12A" evidence="9">
    <location>
        <begin position="557"/>
        <end position="747"/>
    </location>
</feature>
<dbReference type="SMART" id="SM00202">
    <property type="entry name" value="SR"/>
    <property type="match status" value="2"/>
</dbReference>
<feature type="compositionally biased region" description="Basic and acidic residues" evidence="7">
    <location>
        <begin position="380"/>
        <end position="418"/>
    </location>
</feature>
<dbReference type="PANTHER" id="PTHR48071">
    <property type="entry name" value="SRCR DOMAIN-CONTAINING PROTEIN"/>
    <property type="match status" value="1"/>
</dbReference>
<dbReference type="CDD" id="cd04280">
    <property type="entry name" value="ZnMc_astacin_like"/>
    <property type="match status" value="1"/>
</dbReference>
<keyword evidence="1" id="KW-0732">Signal</keyword>
<evidence type="ECO:0000256" key="1">
    <source>
        <dbReference type="ARBA" id="ARBA00022729"/>
    </source>
</evidence>
<dbReference type="Pfam" id="PF01400">
    <property type="entry name" value="Astacin"/>
    <property type="match status" value="1"/>
</dbReference>
<feature type="disulfide bond" evidence="4">
    <location>
        <begin position="820"/>
        <end position="830"/>
    </location>
</feature>
<dbReference type="PROSITE" id="PS50287">
    <property type="entry name" value="SRCR_2"/>
    <property type="match status" value="2"/>
</dbReference>
<accession>A0A1X7TJ56</accession>
<dbReference type="GO" id="GO:0016020">
    <property type="term" value="C:membrane"/>
    <property type="evidence" value="ECO:0007669"/>
    <property type="project" value="InterPro"/>
</dbReference>
<evidence type="ECO:0000256" key="5">
    <source>
        <dbReference type="PROSITE-ProRule" id="PRU01211"/>
    </source>
</evidence>
<feature type="disulfide bond" evidence="4">
    <location>
        <begin position="926"/>
        <end position="936"/>
    </location>
</feature>
<feature type="disulfide bond" evidence="4">
    <location>
        <begin position="895"/>
        <end position="956"/>
    </location>
</feature>
<evidence type="ECO:0000256" key="7">
    <source>
        <dbReference type="SAM" id="MobiDB-lite"/>
    </source>
</evidence>
<feature type="domain" description="SRCR" evidence="8">
    <location>
        <begin position="751"/>
        <end position="851"/>
    </location>
</feature>
<keyword evidence="5 6" id="KW-0862">Zinc</keyword>
<dbReference type="EnsemblMetazoa" id="Aqu2.1.14864_001">
    <property type="protein sequence ID" value="Aqu2.1.14864_001"/>
    <property type="gene ID" value="Aqu2.1.14864"/>
</dbReference>
<dbReference type="InterPro" id="IPR001506">
    <property type="entry name" value="Peptidase_M12A"/>
</dbReference>
<dbReference type="GO" id="GO:0004222">
    <property type="term" value="F:metalloendopeptidase activity"/>
    <property type="evidence" value="ECO:0007669"/>
    <property type="project" value="UniProtKB-UniRule"/>
</dbReference>
<protein>
    <recommendedName>
        <fullName evidence="6">Metalloendopeptidase</fullName>
        <ecNumber evidence="6">3.4.24.-</ecNumber>
    </recommendedName>
</protein>
<dbReference type="InterPro" id="IPR006026">
    <property type="entry name" value="Peptidase_Metallo"/>
</dbReference>
<dbReference type="SUPFAM" id="SSF55486">
    <property type="entry name" value="Metalloproteases ('zincins'), catalytic domain"/>
    <property type="match status" value="1"/>
</dbReference>
<feature type="region of interest" description="Disordered" evidence="7">
    <location>
        <begin position="360"/>
        <end position="499"/>
    </location>
</feature>
<feature type="disulfide bond" evidence="4">
    <location>
        <begin position="789"/>
        <end position="850"/>
    </location>
</feature>
<keyword evidence="5 6" id="KW-0378">Hydrolase</keyword>
<evidence type="ECO:0000256" key="2">
    <source>
        <dbReference type="ARBA" id="ARBA00023157"/>
    </source>
</evidence>
<comment type="cofactor">
    <cofactor evidence="5 6">
        <name>Zn(2+)</name>
        <dbReference type="ChEBI" id="CHEBI:29105"/>
    </cofactor>
    <text evidence="5 6">Binds 1 zinc ion per subunit.</text>
</comment>
<proteinExistence type="predicted"/>
<sequence length="959" mass="110447">MWSNGPLVHQQYDLVLYCPLRNSKIAEATTLVDLFVYKCAKVPIVYKWFEKMNGEGLLIIFDGWDELSEQLRQSSLATSIICREQLDKCSVIVTSRSYASSSLLKMDTLSRHLQVIGFFEEEISTVIIQTLQTDPILAQELIDKRNEDNKNHKPFTTTHINNKSQLAVKLINELKVRNDVQSLCYVPLVCSMVILVYCKEGGHLPTTLTQLYENFVLQSIRRHVEIKSRHKIDPYTLHSLSSLPPQLDKPLKEMCHIAYSNLNDTRMTFSAHQLQSLSEAAKEDYLGLMTTFIEYDEKKYQFLHLSIQEFLAAWWIAKDEEKTKEVFKNHFDDDHFRMCLRFLAGLTHLKHESYQQYFNKQQQQLDLQSSKRSWSGPGPDKNDDHPPAVKPEDKEESNLELGKPEDKEESNLELGKPEDNEESNLDLGEDEEKKDDLDDDKKDDLDDDKKDELDFDDNHDKNTDNQEADHEDKDEDDKNSNKDEDYKNSGNKNEDDEKDNFKTELVAELTEEVTQVPANLSGEYSSGKDIVEGDIKMTPEQAALFKRDGWDGLVNSEAWLRGHGKWSRTIPYTISGVATSERNALTNSIRMFHQHTCLRFTPKRSYNYDYIQFVSSGGCWSYIGKLRNARPQRISLSSGCSRAVPAHEIMHALGRYHEQSRADRDRYVRIITRNIRSGYARNFNRHTNSDSQSLPYDYLSLMHYGRYAFSKNRRCTIVPIPDASVTIGQRDRMSMYDIHHVNIRYCPERALRLVGGRGSYEGRVEVYWDERWGTVCDDYFGHNDGRVICKYLGFPDVAATYHRARFGQGSGPIVMDDLRCAGNEYSPFACPMRTIGTHNCGHYEDASVTCQKNVRLVGGRITSRCAVGRLEVYAEGRWGTVCDDYFDINDAHVVCRQLGYRRASCVYPRARYGQGTLPILMDDVQCTGREAQITHCRSTPIGEHNCRHYEDVSVRCLNY</sequence>
<dbReference type="Gene3D" id="3.40.390.10">
    <property type="entry name" value="Collagenase (Catalytic Domain)"/>
    <property type="match status" value="1"/>
</dbReference>
<dbReference type="SMART" id="SM00235">
    <property type="entry name" value="ZnMc"/>
    <property type="match status" value="1"/>
</dbReference>
<dbReference type="OrthoDB" id="291007at2759"/>
<dbReference type="GO" id="GO:0008270">
    <property type="term" value="F:zinc ion binding"/>
    <property type="evidence" value="ECO:0007669"/>
    <property type="project" value="UniProtKB-UniRule"/>
</dbReference>
<keyword evidence="5 6" id="KW-0645">Protease</keyword>
<feature type="compositionally biased region" description="Basic and acidic residues" evidence="7">
    <location>
        <begin position="434"/>
        <end position="499"/>
    </location>
</feature>
<dbReference type="InParanoid" id="A0A1X7TJ56"/>
<feature type="binding site" evidence="5">
    <location>
        <position position="647"/>
    </location>
    <ligand>
        <name>Zn(2+)</name>
        <dbReference type="ChEBI" id="CHEBI:29105"/>
        <note>catalytic</note>
    </ligand>
</feature>
<dbReference type="AlphaFoldDB" id="A0A1X7TJ56"/>
<evidence type="ECO:0000256" key="6">
    <source>
        <dbReference type="RuleBase" id="RU361183"/>
    </source>
</evidence>
<feature type="binding site" evidence="5">
    <location>
        <position position="651"/>
    </location>
    <ligand>
        <name>Zn(2+)</name>
        <dbReference type="ChEBI" id="CHEBI:29105"/>
        <note>catalytic</note>
    </ligand>
</feature>
<keyword evidence="2 4" id="KW-1015">Disulfide bond</keyword>
<feature type="domain" description="SRCR" evidence="8">
    <location>
        <begin position="854"/>
        <end position="957"/>
    </location>
</feature>
<evidence type="ECO:0000259" key="9">
    <source>
        <dbReference type="PROSITE" id="PS51864"/>
    </source>
</evidence>
<dbReference type="InterPro" id="IPR027417">
    <property type="entry name" value="P-loop_NTPase"/>
</dbReference>
<feature type="compositionally biased region" description="Low complexity" evidence="7">
    <location>
        <begin position="360"/>
        <end position="373"/>
    </location>
</feature>
<evidence type="ECO:0000256" key="3">
    <source>
        <dbReference type="ARBA" id="ARBA00023180"/>
    </source>
</evidence>
<keyword evidence="5 6" id="KW-0482">Metalloprotease</keyword>
<name>A0A1X7TJ56_AMPQE</name>
<reference evidence="10" key="1">
    <citation type="submission" date="2017-05" db="UniProtKB">
        <authorList>
            <consortium name="EnsemblMetazoa"/>
        </authorList>
    </citation>
    <scope>IDENTIFICATION</scope>
</reference>
<feature type="active site" evidence="5">
    <location>
        <position position="648"/>
    </location>
</feature>
<dbReference type="Pfam" id="PF00530">
    <property type="entry name" value="SRCR"/>
    <property type="match status" value="2"/>
</dbReference>
<dbReference type="PANTHER" id="PTHR48071:SF18">
    <property type="entry name" value="DELETED IN MALIGNANT BRAIN TUMORS 1 PROTEIN-RELATED"/>
    <property type="match status" value="1"/>
</dbReference>
<evidence type="ECO:0000259" key="8">
    <source>
        <dbReference type="PROSITE" id="PS50287"/>
    </source>
</evidence>
<dbReference type="InterPro" id="IPR001190">
    <property type="entry name" value="SRCR"/>
</dbReference>
<dbReference type="PROSITE" id="PS51864">
    <property type="entry name" value="ASTACIN"/>
    <property type="match status" value="1"/>
</dbReference>
<dbReference type="Gene3D" id="3.10.250.10">
    <property type="entry name" value="SRCR-like domain"/>
    <property type="match status" value="2"/>
</dbReference>